<gene>
    <name evidence="2" type="ORF">FGO68_gene4018</name>
</gene>
<evidence type="ECO:0000313" key="2">
    <source>
        <dbReference type="EMBL" id="TNV76588.1"/>
    </source>
</evidence>
<organism evidence="2 3">
    <name type="scientific">Halteria grandinella</name>
    <dbReference type="NCBI Taxonomy" id="5974"/>
    <lineage>
        <taxon>Eukaryota</taxon>
        <taxon>Sar</taxon>
        <taxon>Alveolata</taxon>
        <taxon>Ciliophora</taxon>
        <taxon>Intramacronucleata</taxon>
        <taxon>Spirotrichea</taxon>
        <taxon>Stichotrichia</taxon>
        <taxon>Sporadotrichida</taxon>
        <taxon>Halteriidae</taxon>
        <taxon>Halteria</taxon>
    </lineage>
</organism>
<comment type="caution">
    <text evidence="2">The sequence shown here is derived from an EMBL/GenBank/DDBJ whole genome shotgun (WGS) entry which is preliminary data.</text>
</comment>
<feature type="transmembrane region" description="Helical" evidence="1">
    <location>
        <begin position="204"/>
        <end position="226"/>
    </location>
</feature>
<dbReference type="EMBL" id="RRYP01013299">
    <property type="protein sequence ID" value="TNV76588.1"/>
    <property type="molecule type" value="Genomic_DNA"/>
</dbReference>
<sequence length="302" mass="34342">MNQNITIKYQIKNKKKRAHAAQPFQIQPEIPIQQESQYWTVIETEGVKEYIPVSQQIRLSATNCDQLLNNQNSDKVKIKVNSFEDALFLLNSLYKPMKELNSNDVLDIYLTYTFLRYYRIQDKNRYLGVKVKNQTIELKFEGNEGEEYFNKNLREQIISSIIQTVPRTTRVPFTNEAVKNNEMQNPNWEYLQDTITSYKTGGHILIITGALAEAMMGAAIGILLFGETEQVRLKLSTIAKAAIVGSVVGVALCGPAGLIAGFFASFAAGMYGGMPIRRKLYDHKVEEVEVKRNEIQFNLISI</sequence>
<dbReference type="Proteomes" id="UP000785679">
    <property type="component" value="Unassembled WGS sequence"/>
</dbReference>
<keyword evidence="1" id="KW-0472">Membrane</keyword>
<reference evidence="2" key="1">
    <citation type="submission" date="2019-06" db="EMBL/GenBank/DDBJ databases">
        <authorList>
            <person name="Zheng W."/>
        </authorList>
    </citation>
    <scope>NUCLEOTIDE SEQUENCE</scope>
    <source>
        <strain evidence="2">QDHG01</strain>
    </source>
</reference>
<keyword evidence="1" id="KW-1133">Transmembrane helix</keyword>
<dbReference type="AlphaFoldDB" id="A0A8J8NKS7"/>
<protein>
    <submittedName>
        <fullName evidence="2">Uncharacterized protein</fullName>
    </submittedName>
</protein>
<name>A0A8J8NKS7_HALGN</name>
<evidence type="ECO:0000313" key="3">
    <source>
        <dbReference type="Proteomes" id="UP000785679"/>
    </source>
</evidence>
<keyword evidence="1" id="KW-0812">Transmembrane</keyword>
<feature type="transmembrane region" description="Helical" evidence="1">
    <location>
        <begin position="238"/>
        <end position="271"/>
    </location>
</feature>
<accession>A0A8J8NKS7</accession>
<keyword evidence="3" id="KW-1185">Reference proteome</keyword>
<proteinExistence type="predicted"/>
<evidence type="ECO:0000256" key="1">
    <source>
        <dbReference type="SAM" id="Phobius"/>
    </source>
</evidence>